<evidence type="ECO:0000256" key="2">
    <source>
        <dbReference type="ARBA" id="ARBA00022729"/>
    </source>
</evidence>
<keyword evidence="13" id="KW-0645">Protease</keyword>
<evidence type="ECO:0000256" key="1">
    <source>
        <dbReference type="ARBA" id="ARBA00007164"/>
    </source>
</evidence>
<keyword evidence="10" id="KW-1133">Transmembrane helix</keyword>
<feature type="transmembrane region" description="Helical" evidence="10">
    <location>
        <begin position="386"/>
        <end position="410"/>
    </location>
</feature>
<dbReference type="InterPro" id="IPR012338">
    <property type="entry name" value="Beta-lactam/transpept-like"/>
</dbReference>
<keyword evidence="10" id="KW-0472">Membrane</keyword>
<evidence type="ECO:0000256" key="6">
    <source>
        <dbReference type="ARBA" id="ARBA00023316"/>
    </source>
</evidence>
<evidence type="ECO:0000256" key="8">
    <source>
        <dbReference type="PIRSR" id="PIRSR618044-2"/>
    </source>
</evidence>
<name>A0A1I0XVS9_9CLOT</name>
<evidence type="ECO:0000256" key="11">
    <source>
        <dbReference type="SAM" id="SignalP"/>
    </source>
</evidence>
<feature type="chain" id="PRO_5038545467" evidence="11">
    <location>
        <begin position="20"/>
        <end position="421"/>
    </location>
</feature>
<keyword evidence="13" id="KW-0121">Carboxypeptidase</keyword>
<dbReference type="GO" id="GO:0008360">
    <property type="term" value="P:regulation of cell shape"/>
    <property type="evidence" value="ECO:0007669"/>
    <property type="project" value="UniProtKB-KW"/>
</dbReference>
<evidence type="ECO:0000256" key="9">
    <source>
        <dbReference type="RuleBase" id="RU004016"/>
    </source>
</evidence>
<feature type="signal peptide" evidence="11">
    <location>
        <begin position="1"/>
        <end position="19"/>
    </location>
</feature>
<gene>
    <name evidence="13" type="ORF">SAMN04488528_101026</name>
</gene>
<accession>A0A1I0XVS9</accession>
<dbReference type="PANTHER" id="PTHR21581:SF26">
    <property type="entry name" value="D-ALANYL-D-ALANINE ENDOPEPTIDASE"/>
    <property type="match status" value="1"/>
</dbReference>
<feature type="binding site" evidence="8">
    <location>
        <position position="231"/>
    </location>
    <ligand>
        <name>substrate</name>
    </ligand>
</feature>
<keyword evidence="5" id="KW-0573">Peptidoglycan synthesis</keyword>
<dbReference type="InterPro" id="IPR018044">
    <property type="entry name" value="Peptidase_S11"/>
</dbReference>
<dbReference type="STRING" id="84698.SAMN04488528_101026"/>
<dbReference type="GO" id="GO:0009002">
    <property type="term" value="F:serine-type D-Ala-D-Ala carboxypeptidase activity"/>
    <property type="evidence" value="ECO:0007669"/>
    <property type="project" value="InterPro"/>
</dbReference>
<dbReference type="GO" id="GO:0006508">
    <property type="term" value="P:proteolysis"/>
    <property type="evidence" value="ECO:0007669"/>
    <property type="project" value="InterPro"/>
</dbReference>
<feature type="active site" description="Acyl-ester intermediate" evidence="7">
    <location>
        <position position="64"/>
    </location>
</feature>
<keyword evidence="4" id="KW-0133">Cell shape</keyword>
<evidence type="ECO:0000256" key="5">
    <source>
        <dbReference type="ARBA" id="ARBA00022984"/>
    </source>
</evidence>
<dbReference type="PRINTS" id="PR00725">
    <property type="entry name" value="DADACBPTASE1"/>
</dbReference>
<dbReference type="EMBL" id="FOKI01000010">
    <property type="protein sequence ID" value="SFB05165.1"/>
    <property type="molecule type" value="Genomic_DNA"/>
</dbReference>
<feature type="domain" description="Peptidase S11 D-alanyl-D-alanine carboxypeptidase A N-terminal" evidence="12">
    <location>
        <begin position="29"/>
        <end position="259"/>
    </location>
</feature>
<evidence type="ECO:0000259" key="12">
    <source>
        <dbReference type="Pfam" id="PF00768"/>
    </source>
</evidence>
<dbReference type="Gene3D" id="3.40.710.10">
    <property type="entry name" value="DD-peptidase/beta-lactamase superfamily"/>
    <property type="match status" value="1"/>
</dbReference>
<dbReference type="SUPFAM" id="SSF56601">
    <property type="entry name" value="beta-lactamase/transpeptidase-like"/>
    <property type="match status" value="1"/>
</dbReference>
<dbReference type="GO" id="GO:0009252">
    <property type="term" value="P:peptidoglycan biosynthetic process"/>
    <property type="evidence" value="ECO:0007669"/>
    <property type="project" value="UniProtKB-KW"/>
</dbReference>
<evidence type="ECO:0000256" key="10">
    <source>
        <dbReference type="SAM" id="Phobius"/>
    </source>
</evidence>
<keyword evidence="6" id="KW-0961">Cell wall biogenesis/degradation</keyword>
<sequence length="421" mass="46756">MSMKKILSAIALSLSITIASPFIQPVKAETKAPNIVGKSALVMDIDTGEIIYSKNADDKMYPASITKLLTGVVLADNAQKSDEIKFTSDAKKQPEYSLDINIAKGKIQVGDSMTASDAMKTLLLYSANDWAYAIADTIGGNSQNFAKMMNDEAKKIGMTNSNFVTPNGLHDDNHYTTAYDLSLLSKAAYDNPWVRETMSLAKDRVQTKNNIIALIDNRNKNLGIDGCIGGKTGYTEKAGRSLVGIYERNGRHLAGVVLKSEYDQQDTQVFKDMKAIIDYAYSADKVVTYSKDTVVAKIPVKYKSFRFFGEEKTLEVPVLVKEDITQYENDINKNDTKIDVKEGTLNPWKLKFGSNIATLTVKERNSEKTYDAYCNQSFSELTKANIIGYISIILGAVVAILIVATIVLLIKKNLRRRKRYY</sequence>
<keyword evidence="10" id="KW-0812">Transmembrane</keyword>
<dbReference type="Pfam" id="PF00768">
    <property type="entry name" value="Peptidase_S11"/>
    <property type="match status" value="1"/>
</dbReference>
<dbReference type="GO" id="GO:0071555">
    <property type="term" value="P:cell wall organization"/>
    <property type="evidence" value="ECO:0007669"/>
    <property type="project" value="UniProtKB-KW"/>
</dbReference>
<dbReference type="PANTHER" id="PTHR21581">
    <property type="entry name" value="D-ALANYL-D-ALANINE CARBOXYPEPTIDASE"/>
    <property type="match status" value="1"/>
</dbReference>
<evidence type="ECO:0000313" key="13">
    <source>
        <dbReference type="EMBL" id="SFB05165.1"/>
    </source>
</evidence>
<dbReference type="Proteomes" id="UP000198619">
    <property type="component" value="Unassembled WGS sequence"/>
</dbReference>
<reference evidence="13 14" key="1">
    <citation type="submission" date="2016-10" db="EMBL/GenBank/DDBJ databases">
        <authorList>
            <person name="de Groot N.N."/>
        </authorList>
    </citation>
    <scope>NUCLEOTIDE SEQUENCE [LARGE SCALE GENOMIC DNA]</scope>
    <source>
        <strain evidence="13 14">DSM 12271</strain>
    </source>
</reference>
<protein>
    <submittedName>
        <fullName evidence="13">D-alanyl-D-alanine carboxypeptidase</fullName>
    </submittedName>
</protein>
<feature type="active site" evidence="7">
    <location>
        <position position="126"/>
    </location>
</feature>
<evidence type="ECO:0000256" key="4">
    <source>
        <dbReference type="ARBA" id="ARBA00022960"/>
    </source>
</evidence>
<keyword evidence="14" id="KW-1185">Reference proteome</keyword>
<dbReference type="AlphaFoldDB" id="A0A1I0XVS9"/>
<keyword evidence="2 11" id="KW-0732">Signal</keyword>
<dbReference type="InterPro" id="IPR001967">
    <property type="entry name" value="Peptidase_S11_N"/>
</dbReference>
<proteinExistence type="inferred from homology"/>
<comment type="similarity">
    <text evidence="1 9">Belongs to the peptidase S11 family.</text>
</comment>
<evidence type="ECO:0000256" key="7">
    <source>
        <dbReference type="PIRSR" id="PIRSR618044-1"/>
    </source>
</evidence>
<keyword evidence="3" id="KW-0378">Hydrolase</keyword>
<evidence type="ECO:0000256" key="3">
    <source>
        <dbReference type="ARBA" id="ARBA00022801"/>
    </source>
</evidence>
<organism evidence="13 14">
    <name type="scientific">Clostridium frigidicarnis</name>
    <dbReference type="NCBI Taxonomy" id="84698"/>
    <lineage>
        <taxon>Bacteria</taxon>
        <taxon>Bacillati</taxon>
        <taxon>Bacillota</taxon>
        <taxon>Clostridia</taxon>
        <taxon>Eubacteriales</taxon>
        <taxon>Clostridiaceae</taxon>
        <taxon>Clostridium</taxon>
    </lineage>
</organism>
<feature type="active site" description="Proton acceptor" evidence="7">
    <location>
        <position position="67"/>
    </location>
</feature>
<evidence type="ECO:0000313" key="14">
    <source>
        <dbReference type="Proteomes" id="UP000198619"/>
    </source>
</evidence>